<dbReference type="AlphaFoldDB" id="A0AB34PRZ2"/>
<dbReference type="PANTHER" id="PTHR45745">
    <property type="entry name" value="PHOSPHOMANNOMUTASE 45A"/>
    <property type="match status" value="1"/>
</dbReference>
<feature type="domain" description="Alpha-D-phosphohexomutase alpha/beta/alpha" evidence="12">
    <location>
        <begin position="239"/>
        <end position="341"/>
    </location>
</feature>
<keyword evidence="9" id="KW-0413">Isomerase</keyword>
<evidence type="ECO:0000313" key="15">
    <source>
        <dbReference type="Proteomes" id="UP000030161"/>
    </source>
</evidence>
<evidence type="ECO:0000256" key="4">
    <source>
        <dbReference type="ARBA" id="ARBA00022490"/>
    </source>
</evidence>
<keyword evidence="5" id="KW-0313">Glucose metabolism</keyword>
<dbReference type="CDD" id="cd05799">
    <property type="entry name" value="PGM2"/>
    <property type="match status" value="1"/>
</dbReference>
<evidence type="ECO:0000256" key="6">
    <source>
        <dbReference type="ARBA" id="ARBA00022553"/>
    </source>
</evidence>
<comment type="cofactor">
    <cofactor evidence="1">
        <name>Mg(2+)</name>
        <dbReference type="ChEBI" id="CHEBI:18420"/>
    </cofactor>
</comment>
<feature type="domain" description="Alpha-D-phosphohexomutase alpha/beta/alpha" evidence="11">
    <location>
        <begin position="48"/>
        <end position="124"/>
    </location>
</feature>
<dbReference type="Proteomes" id="UP000030161">
    <property type="component" value="Unassembled WGS sequence"/>
</dbReference>
<keyword evidence="6" id="KW-0597">Phosphoprotein</keyword>
<evidence type="ECO:0000256" key="9">
    <source>
        <dbReference type="ARBA" id="ARBA00023235"/>
    </source>
</evidence>
<evidence type="ECO:0000259" key="12">
    <source>
        <dbReference type="Pfam" id="PF02879"/>
    </source>
</evidence>
<evidence type="ECO:0000256" key="3">
    <source>
        <dbReference type="ARBA" id="ARBA00010231"/>
    </source>
</evidence>
<comment type="similarity">
    <text evidence="3">Belongs to the phosphohexose mutase family.</text>
</comment>
<dbReference type="GO" id="GO:0006166">
    <property type="term" value="P:purine ribonucleoside salvage"/>
    <property type="evidence" value="ECO:0007669"/>
    <property type="project" value="TreeGrafter"/>
</dbReference>
<dbReference type="InterPro" id="IPR016055">
    <property type="entry name" value="A-D-PHexomutase_a/b/a-I/II/III"/>
</dbReference>
<evidence type="ECO:0000259" key="13">
    <source>
        <dbReference type="Pfam" id="PF02880"/>
    </source>
</evidence>
<keyword evidence="4" id="KW-0963">Cytoplasm</keyword>
<dbReference type="PROSITE" id="PS00710">
    <property type="entry name" value="PGM_PMM"/>
    <property type="match status" value="1"/>
</dbReference>
<evidence type="ECO:0000313" key="14">
    <source>
        <dbReference type="EMBL" id="KGR10479.1"/>
    </source>
</evidence>
<reference evidence="14 15" key="1">
    <citation type="submission" date="2013-12" db="EMBL/GenBank/DDBJ databases">
        <title>The Genome Sequence of Candida albicans P78048.</title>
        <authorList>
            <consortium name="The Broad Institute Genome Sequencing Platform"/>
            <consortium name="The Broad Institute Genome Sequencing Center for Infectious Disease"/>
            <person name="Cuomo C."/>
            <person name="Bennett R."/>
            <person name="Hirakawa M."/>
            <person name="Noverr M."/>
            <person name="Mitchell A."/>
            <person name="Young S.K."/>
            <person name="Zeng Q."/>
            <person name="Gargeya S."/>
            <person name="Fitzgerald M."/>
            <person name="Abouelleil A."/>
            <person name="Alvarado L."/>
            <person name="Berlin A.M."/>
            <person name="Chapman S.B."/>
            <person name="Dewar J."/>
            <person name="Goldberg J."/>
            <person name="Griggs A."/>
            <person name="Gujja S."/>
            <person name="Hansen M."/>
            <person name="Howarth C."/>
            <person name="Imamovic A."/>
            <person name="Larimer J."/>
            <person name="McCowan C."/>
            <person name="Murphy C."/>
            <person name="Pearson M."/>
            <person name="Priest M."/>
            <person name="Roberts A."/>
            <person name="Saif S."/>
            <person name="Shea T."/>
            <person name="Sykes S."/>
            <person name="Wortman J."/>
            <person name="Nusbaum C."/>
            <person name="Birren B."/>
        </authorList>
    </citation>
    <scope>NUCLEOTIDE SEQUENCE [LARGE SCALE GENOMIC DNA]</scope>
    <source>
        <strain evidence="14 15">P78048</strain>
    </source>
</reference>
<dbReference type="FunFam" id="3.40.120.10:FF:000035">
    <property type="entry name" value="Pgm3p"/>
    <property type="match status" value="1"/>
</dbReference>
<organism evidence="14 15">
    <name type="scientific">Candida albicans P78048</name>
    <dbReference type="NCBI Taxonomy" id="1094989"/>
    <lineage>
        <taxon>Eukaryota</taxon>
        <taxon>Fungi</taxon>
        <taxon>Dikarya</taxon>
        <taxon>Ascomycota</taxon>
        <taxon>Saccharomycotina</taxon>
        <taxon>Pichiomycetes</taxon>
        <taxon>Debaryomycetaceae</taxon>
        <taxon>Candida/Lodderomyces clade</taxon>
        <taxon>Candida</taxon>
    </lineage>
</organism>
<comment type="caution">
    <text evidence="14">The sequence shown here is derived from an EMBL/GenBank/DDBJ whole genome shotgun (WGS) entry which is preliminary data.</text>
</comment>
<gene>
    <name evidence="14" type="ORF">MG3_03236</name>
</gene>
<dbReference type="Pfam" id="PF02879">
    <property type="entry name" value="PGM_PMM_II"/>
    <property type="match status" value="1"/>
</dbReference>
<protein>
    <submittedName>
        <fullName evidence="14">Phosphoglucomutase</fullName>
    </submittedName>
</protein>
<keyword evidence="8" id="KW-0460">Magnesium</keyword>
<name>A0AB34PRZ2_CANAX</name>
<sequence>MTVDKNKLDELVKSWLSIDMNPESRHEIEQLHISGNYEQLDRKLSKRIAFGTAGLRSSMESGFSHMNDVTVLQASQGLVKYLLKKTPTSIVIGYDHRFNSQRFAEILASVALTQGVHVYYLGSVANLSEETMKLTKGDIENDSSTDRGYVHTPLVPFAIDYYGASGGVMITASHNPANDNGYKVYYSNGCQIIPPVDKEIADSIEENLTPWEGVWDVYDNIKKGVQKGLLSLAGDEVTKEYLKGVKEKLIQDNNLDFSFVYTPMHGVGYRIFKECLDLFHASTWNVVQEQADPDPTFRTVSFPNPEEKGALDLAIETARKLGYKLVLANDPDADRFSVAVETKGQWNQLTGNEIGFLFAMYVIEQQKEQDLDRVYLVNSTVSSQILKAMADKDGFHFQDTLTGFKWIGNKAIDLQKEGFKVPFGYEEAIGFMFDLVHDKDGISAATIFLQLYQKWFSGGKIDVTDKLEAGYAKYGWFKDYNGYYRLADMSTLDKIFTNIRGSFDSKSPENIGEFKVTSWRDLTIGYDSSTVDHTPVLPVDSSSQMITASLKLPGNDNAVVRFTCRGSGTEPKLKLYIEGKSTINEQSAKEIAVKCWETLKQEWFQPEKYNLTEVKP</sequence>
<dbReference type="Pfam" id="PF02880">
    <property type="entry name" value="PGM_PMM_III"/>
    <property type="match status" value="1"/>
</dbReference>
<dbReference type="InterPro" id="IPR005846">
    <property type="entry name" value="A-D-PHexomutase_a/b/a-III"/>
</dbReference>
<evidence type="ECO:0000256" key="7">
    <source>
        <dbReference type="ARBA" id="ARBA00022723"/>
    </source>
</evidence>
<dbReference type="EMBL" id="AJIX01000021">
    <property type="protein sequence ID" value="KGR10479.1"/>
    <property type="molecule type" value="Genomic_DNA"/>
</dbReference>
<dbReference type="PANTHER" id="PTHR45745:SF1">
    <property type="entry name" value="PHOSPHOGLUCOMUTASE 2B-RELATED"/>
    <property type="match status" value="1"/>
</dbReference>
<dbReference type="GO" id="GO:0006006">
    <property type="term" value="P:glucose metabolic process"/>
    <property type="evidence" value="ECO:0007669"/>
    <property type="project" value="UniProtKB-KW"/>
</dbReference>
<dbReference type="GO" id="GO:0005634">
    <property type="term" value="C:nucleus"/>
    <property type="evidence" value="ECO:0007669"/>
    <property type="project" value="TreeGrafter"/>
</dbReference>
<evidence type="ECO:0000256" key="2">
    <source>
        <dbReference type="ARBA" id="ARBA00004496"/>
    </source>
</evidence>
<dbReference type="GO" id="GO:0000287">
    <property type="term" value="F:magnesium ion binding"/>
    <property type="evidence" value="ECO:0007669"/>
    <property type="project" value="InterPro"/>
</dbReference>
<dbReference type="InterPro" id="IPR016066">
    <property type="entry name" value="A-D-PHexomutase_CS"/>
</dbReference>
<comment type="subcellular location">
    <subcellularLocation>
        <location evidence="2">Cytoplasm</location>
    </subcellularLocation>
</comment>
<dbReference type="Gene3D" id="3.40.120.10">
    <property type="entry name" value="Alpha-D-Glucose-1,6-Bisphosphate, subunit A, domain 3"/>
    <property type="match status" value="3"/>
</dbReference>
<dbReference type="GO" id="GO:0008973">
    <property type="term" value="F:phosphopentomutase activity"/>
    <property type="evidence" value="ECO:0007669"/>
    <property type="project" value="TreeGrafter"/>
</dbReference>
<evidence type="ECO:0000256" key="5">
    <source>
        <dbReference type="ARBA" id="ARBA00022526"/>
    </source>
</evidence>
<proteinExistence type="inferred from homology"/>
<accession>A0AB34PRZ2</accession>
<evidence type="ECO:0000259" key="11">
    <source>
        <dbReference type="Pfam" id="PF02878"/>
    </source>
</evidence>
<feature type="domain" description="Alpha-D-phosphohexomutase alpha/beta/alpha" evidence="13">
    <location>
        <begin position="351"/>
        <end position="453"/>
    </location>
</feature>
<dbReference type="InterPro" id="IPR005844">
    <property type="entry name" value="A-D-PHexomutase_a/b/a-I"/>
</dbReference>
<dbReference type="Pfam" id="PF02878">
    <property type="entry name" value="PGM_PMM_I"/>
    <property type="match status" value="2"/>
</dbReference>
<evidence type="ECO:0000256" key="8">
    <source>
        <dbReference type="ARBA" id="ARBA00022842"/>
    </source>
</evidence>
<keyword evidence="10" id="KW-0119">Carbohydrate metabolism</keyword>
<keyword evidence="7" id="KW-0479">Metal-binding</keyword>
<dbReference type="SUPFAM" id="SSF53738">
    <property type="entry name" value="Phosphoglucomutase, first 3 domains"/>
    <property type="match status" value="3"/>
</dbReference>
<dbReference type="InterPro" id="IPR036900">
    <property type="entry name" value="A-D-PHexomutase_C_sf"/>
</dbReference>
<dbReference type="SMR" id="A0AB34PRZ2"/>
<dbReference type="SUPFAM" id="SSF55957">
    <property type="entry name" value="Phosphoglucomutase, C-terminal domain"/>
    <property type="match status" value="1"/>
</dbReference>
<evidence type="ECO:0000256" key="1">
    <source>
        <dbReference type="ARBA" id="ARBA00001946"/>
    </source>
</evidence>
<dbReference type="InterPro" id="IPR005845">
    <property type="entry name" value="A-D-PHexomutase_a/b/a-II"/>
</dbReference>
<evidence type="ECO:0000256" key="10">
    <source>
        <dbReference type="ARBA" id="ARBA00023277"/>
    </source>
</evidence>
<dbReference type="GO" id="GO:0005737">
    <property type="term" value="C:cytoplasm"/>
    <property type="evidence" value="ECO:0007669"/>
    <property type="project" value="UniProtKB-SubCell"/>
</dbReference>
<feature type="domain" description="Alpha-D-phosphohexomutase alpha/beta/alpha" evidence="11">
    <location>
        <begin position="146"/>
        <end position="207"/>
    </location>
</feature>